<name>A0A5B7FRE9_PORTR</name>
<reference evidence="1 2" key="1">
    <citation type="submission" date="2019-05" db="EMBL/GenBank/DDBJ databases">
        <title>Another draft genome of Portunus trituberculatus and its Hox gene families provides insights of decapod evolution.</title>
        <authorList>
            <person name="Jeong J.-H."/>
            <person name="Song I."/>
            <person name="Kim S."/>
            <person name="Choi T."/>
            <person name="Kim D."/>
            <person name="Ryu S."/>
            <person name="Kim W."/>
        </authorList>
    </citation>
    <scope>NUCLEOTIDE SEQUENCE [LARGE SCALE GENOMIC DNA]</scope>
    <source>
        <tissue evidence="1">Muscle</tissue>
    </source>
</reference>
<gene>
    <name evidence="1" type="ORF">E2C01_043873</name>
</gene>
<comment type="caution">
    <text evidence="1">The sequence shown here is derived from an EMBL/GenBank/DDBJ whole genome shotgun (WGS) entry which is preliminary data.</text>
</comment>
<dbReference type="Proteomes" id="UP000324222">
    <property type="component" value="Unassembled WGS sequence"/>
</dbReference>
<dbReference type="AlphaFoldDB" id="A0A5B7FRE9"/>
<protein>
    <submittedName>
        <fullName evidence="1">Uncharacterized protein</fullName>
    </submittedName>
</protein>
<dbReference type="EMBL" id="VSRR010009256">
    <property type="protein sequence ID" value="MPC50051.1"/>
    <property type="molecule type" value="Genomic_DNA"/>
</dbReference>
<evidence type="ECO:0000313" key="1">
    <source>
        <dbReference type="EMBL" id="MPC50051.1"/>
    </source>
</evidence>
<accession>A0A5B7FRE9</accession>
<keyword evidence="2" id="KW-1185">Reference proteome</keyword>
<organism evidence="1 2">
    <name type="scientific">Portunus trituberculatus</name>
    <name type="common">Swimming crab</name>
    <name type="synonym">Neptunus trituberculatus</name>
    <dbReference type="NCBI Taxonomy" id="210409"/>
    <lineage>
        <taxon>Eukaryota</taxon>
        <taxon>Metazoa</taxon>
        <taxon>Ecdysozoa</taxon>
        <taxon>Arthropoda</taxon>
        <taxon>Crustacea</taxon>
        <taxon>Multicrustacea</taxon>
        <taxon>Malacostraca</taxon>
        <taxon>Eumalacostraca</taxon>
        <taxon>Eucarida</taxon>
        <taxon>Decapoda</taxon>
        <taxon>Pleocyemata</taxon>
        <taxon>Brachyura</taxon>
        <taxon>Eubrachyura</taxon>
        <taxon>Portunoidea</taxon>
        <taxon>Portunidae</taxon>
        <taxon>Portuninae</taxon>
        <taxon>Portunus</taxon>
    </lineage>
</organism>
<proteinExistence type="predicted"/>
<sequence length="192" mass="21535">MCFGTTGGCIVSPQLLSTTGCLQTAPVYTIPYRRREVVTGATMLYTTVREATHPSPAATQGAEQRANHPCAVLLVVMLYIPDHVGRAGGRAETAPQFMRNQQESIHAHFDVPRLVYRQRRRRTTSSNKPKLCLTRIAEPLCISSLIDKKAVSVKKFNLNILFRVVMNMLIGIFYNDCPFGSNFRGKQWLEFS</sequence>
<evidence type="ECO:0000313" key="2">
    <source>
        <dbReference type="Proteomes" id="UP000324222"/>
    </source>
</evidence>